<organism evidence="1 2">
    <name type="scientific">Corynebacterium aquilae DSM 44791</name>
    <dbReference type="NCBI Taxonomy" id="1431546"/>
    <lineage>
        <taxon>Bacteria</taxon>
        <taxon>Bacillati</taxon>
        <taxon>Actinomycetota</taxon>
        <taxon>Actinomycetes</taxon>
        <taxon>Mycobacteriales</taxon>
        <taxon>Corynebacteriaceae</taxon>
        <taxon>Corynebacterium</taxon>
    </lineage>
</organism>
<proteinExistence type="predicted"/>
<protein>
    <recommendedName>
        <fullName evidence="3">DUF3039 domain-containing protein</fullName>
    </recommendedName>
</protein>
<accession>A0A1L7CD73</accession>
<evidence type="ECO:0000313" key="1">
    <source>
        <dbReference type="EMBL" id="APT83788.1"/>
    </source>
</evidence>
<dbReference type="OrthoDB" id="4427816at2"/>
<sequence>MALIGVSTAATEGLVRWALDEAHFANIFPSENIGKFFGVNEMRSCRPAMRVFKTLVKRGVDPTLASLAEEVKIQANSSSDGGSSIPLFTALDKALSWIEDHHPLLKDARRYCADGTLPNKQAAMTKKVGHSVYELRDKNTGWRAAMVLTQDIQSQLLEDRSDSKLVLPDAWCVFVEEHDTFHSPATVRDTFPAQSCPTSDDLEVYDFHVKYASDKQLKTAALVLTVDLLQSVVERREPATGSLEVGPDVECVDLTVDIDFSAPEADAAAKATDILGNLSLTVTMKHPDDRVLSFLTHTIVPFLQPDQSLIETSYKDAEEFTLIVLVNAAELFSRITDDIASESLTPPTYKPPAPTHLHYVDKTQLVGAHVEKTAIKPLCGQWFVPIGDERTHDLPICPECDDRRPIQEFLKLITLR</sequence>
<keyword evidence="2" id="KW-1185">Reference proteome</keyword>
<dbReference type="EMBL" id="CP009245">
    <property type="protein sequence ID" value="APT83788.1"/>
    <property type="molecule type" value="Genomic_DNA"/>
</dbReference>
<dbReference type="AlphaFoldDB" id="A0A1L7CD73"/>
<dbReference type="RefSeq" id="WP_075724229.1">
    <property type="nucleotide sequence ID" value="NZ_CP009245.1"/>
</dbReference>
<evidence type="ECO:0000313" key="2">
    <source>
        <dbReference type="Proteomes" id="UP000185478"/>
    </source>
</evidence>
<dbReference type="Proteomes" id="UP000185478">
    <property type="component" value="Chromosome"/>
</dbReference>
<dbReference type="InterPro" id="IPR021400">
    <property type="entry name" value="DUF3039"/>
</dbReference>
<dbReference type="Pfam" id="PF11238">
    <property type="entry name" value="DUF3039"/>
    <property type="match status" value="1"/>
</dbReference>
<dbReference type="KEGG" id="caqu:CAQU_00320"/>
<name>A0A1L7CD73_9CORY</name>
<gene>
    <name evidence="1" type="ORF">CAQU_00320</name>
</gene>
<evidence type="ECO:0008006" key="3">
    <source>
        <dbReference type="Google" id="ProtNLM"/>
    </source>
</evidence>
<reference evidence="1 2" key="1">
    <citation type="submission" date="2014-08" db="EMBL/GenBank/DDBJ databases">
        <title>Complete genome sequence of Corynebacterium aquilae S-613T(T) (=DSM 44791(T)), isolated from the choana of a healthy golden eagle.</title>
        <authorList>
            <person name="Ruckert C."/>
            <person name="Albersmeier A."/>
            <person name="Winkler A."/>
            <person name="Kalinowski J."/>
        </authorList>
    </citation>
    <scope>NUCLEOTIDE SEQUENCE [LARGE SCALE GENOMIC DNA]</scope>
    <source>
        <strain evidence="1 2">S-613</strain>
    </source>
</reference>